<name>A0A4R2HCR6_9ACTN</name>
<dbReference type="InterPro" id="IPR018764">
    <property type="entry name" value="RskA_C"/>
</dbReference>
<protein>
    <recommendedName>
        <fullName evidence="10">Regulator of SigK</fullName>
    </recommendedName>
    <alternativeName>
        <fullName evidence="9">Sigma-K anti-sigma factor RskA</fullName>
    </alternativeName>
</protein>
<evidence type="ECO:0000256" key="10">
    <source>
        <dbReference type="ARBA" id="ARBA00030803"/>
    </source>
</evidence>
<keyword evidence="14" id="KW-1185">Reference proteome</keyword>
<evidence type="ECO:0000259" key="11">
    <source>
        <dbReference type="Pfam" id="PF10099"/>
    </source>
</evidence>
<keyword evidence="4" id="KW-0812">Transmembrane</keyword>
<keyword evidence="7" id="KW-0472">Membrane</keyword>
<evidence type="ECO:0000256" key="7">
    <source>
        <dbReference type="ARBA" id="ARBA00023136"/>
    </source>
</evidence>
<accession>A0A4R2HCR6</accession>
<keyword evidence="8" id="KW-0804">Transcription</keyword>
<keyword evidence="5" id="KW-1133">Transmembrane helix</keyword>
<dbReference type="AlphaFoldDB" id="A0A4R2HCR6"/>
<dbReference type="Proteomes" id="UP000294508">
    <property type="component" value="Unassembled WGS sequence"/>
</dbReference>
<dbReference type="PANTHER" id="PTHR37461:SF1">
    <property type="entry name" value="ANTI-SIGMA-K FACTOR RSKA"/>
    <property type="match status" value="1"/>
</dbReference>
<evidence type="ECO:0000256" key="8">
    <source>
        <dbReference type="ARBA" id="ARBA00023163"/>
    </source>
</evidence>
<sequence>MTEPDVHTLTGPYVLDALPEDERARFEQHLTECGFCTNEVAELRGAAVKLATQVATPPPPALKADVMSAIEQIRQLPPLVPGATDEVARRRFSRRSVLTLAAAALGVAASGGIAIDQYRDKQEVIQANERMAAVLAEPDARTVHGAVKGGGQATVVTSAEADAAVVVLRDLPRLPANRTWQLWMIDPNRTAHSVGLASGDLTTVVEGSVTGSVAFGLTVEPTGGSPEPTLPAAALLPTA</sequence>
<gene>
    <name evidence="13" type="ORF">EV652_10762</name>
</gene>
<evidence type="ECO:0000313" key="13">
    <source>
        <dbReference type="EMBL" id="TCO26171.1"/>
    </source>
</evidence>
<evidence type="ECO:0000256" key="9">
    <source>
        <dbReference type="ARBA" id="ARBA00029829"/>
    </source>
</evidence>
<dbReference type="GO" id="GO:0016989">
    <property type="term" value="F:sigma factor antagonist activity"/>
    <property type="evidence" value="ECO:0007669"/>
    <property type="project" value="TreeGrafter"/>
</dbReference>
<dbReference type="PANTHER" id="PTHR37461">
    <property type="entry name" value="ANTI-SIGMA-K FACTOR RSKA"/>
    <property type="match status" value="1"/>
</dbReference>
<dbReference type="EMBL" id="SLWN01000007">
    <property type="protein sequence ID" value="TCO26171.1"/>
    <property type="molecule type" value="Genomic_DNA"/>
</dbReference>
<proteinExistence type="predicted"/>
<evidence type="ECO:0000256" key="3">
    <source>
        <dbReference type="ARBA" id="ARBA00022475"/>
    </source>
</evidence>
<dbReference type="RefSeq" id="WP_132210848.1">
    <property type="nucleotide sequence ID" value="NZ_SLWN01000007.1"/>
</dbReference>
<feature type="domain" description="Putative zinc-finger" evidence="12">
    <location>
        <begin position="6"/>
        <end position="34"/>
    </location>
</feature>
<organism evidence="13 14">
    <name type="scientific">Kribbella steppae</name>
    <dbReference type="NCBI Taxonomy" id="2512223"/>
    <lineage>
        <taxon>Bacteria</taxon>
        <taxon>Bacillati</taxon>
        <taxon>Actinomycetota</taxon>
        <taxon>Actinomycetes</taxon>
        <taxon>Propionibacteriales</taxon>
        <taxon>Kribbellaceae</taxon>
        <taxon>Kribbella</taxon>
    </lineage>
</organism>
<evidence type="ECO:0000256" key="2">
    <source>
        <dbReference type="ARBA" id="ARBA00004236"/>
    </source>
</evidence>
<dbReference type="Pfam" id="PF10099">
    <property type="entry name" value="RskA_C"/>
    <property type="match status" value="1"/>
</dbReference>
<evidence type="ECO:0000256" key="1">
    <source>
        <dbReference type="ARBA" id="ARBA00004167"/>
    </source>
</evidence>
<dbReference type="InterPro" id="IPR041916">
    <property type="entry name" value="Anti_sigma_zinc_sf"/>
</dbReference>
<dbReference type="OrthoDB" id="153510at2"/>
<evidence type="ECO:0000313" key="14">
    <source>
        <dbReference type="Proteomes" id="UP000294508"/>
    </source>
</evidence>
<reference evidence="13 14" key="1">
    <citation type="journal article" date="2015" name="Stand. Genomic Sci.">
        <title>Genomic Encyclopedia of Bacterial and Archaeal Type Strains, Phase III: the genomes of soil and plant-associated and newly described type strains.</title>
        <authorList>
            <person name="Whitman W.B."/>
            <person name="Woyke T."/>
            <person name="Klenk H.P."/>
            <person name="Zhou Y."/>
            <person name="Lilburn T.G."/>
            <person name="Beck B.J."/>
            <person name="De Vos P."/>
            <person name="Vandamme P."/>
            <person name="Eisen J.A."/>
            <person name="Garrity G."/>
            <person name="Hugenholtz P."/>
            <person name="Kyrpides N.C."/>
        </authorList>
    </citation>
    <scope>NUCLEOTIDE SEQUENCE [LARGE SCALE GENOMIC DNA]</scope>
    <source>
        <strain evidence="13 14">VKM Ac-2572</strain>
    </source>
</reference>
<evidence type="ECO:0000256" key="4">
    <source>
        <dbReference type="ARBA" id="ARBA00022692"/>
    </source>
</evidence>
<dbReference type="InterPro" id="IPR027383">
    <property type="entry name" value="Znf_put"/>
</dbReference>
<dbReference type="GO" id="GO:0005886">
    <property type="term" value="C:plasma membrane"/>
    <property type="evidence" value="ECO:0007669"/>
    <property type="project" value="UniProtKB-SubCell"/>
</dbReference>
<comment type="caution">
    <text evidence="13">The sequence shown here is derived from an EMBL/GenBank/DDBJ whole genome shotgun (WGS) entry which is preliminary data.</text>
</comment>
<comment type="subcellular location">
    <subcellularLocation>
        <location evidence="2">Cell membrane</location>
    </subcellularLocation>
    <subcellularLocation>
        <location evidence="1">Membrane</location>
        <topology evidence="1">Single-pass membrane protein</topology>
    </subcellularLocation>
</comment>
<evidence type="ECO:0000259" key="12">
    <source>
        <dbReference type="Pfam" id="PF13490"/>
    </source>
</evidence>
<keyword evidence="6" id="KW-0805">Transcription regulation</keyword>
<feature type="domain" description="Anti-sigma K factor RskA C-terminal" evidence="11">
    <location>
        <begin position="100"/>
        <end position="231"/>
    </location>
</feature>
<dbReference type="Gene3D" id="1.10.10.1320">
    <property type="entry name" value="Anti-sigma factor, zinc-finger domain"/>
    <property type="match status" value="1"/>
</dbReference>
<evidence type="ECO:0000256" key="5">
    <source>
        <dbReference type="ARBA" id="ARBA00022989"/>
    </source>
</evidence>
<evidence type="ECO:0000256" key="6">
    <source>
        <dbReference type="ARBA" id="ARBA00023015"/>
    </source>
</evidence>
<dbReference type="InterPro" id="IPR051474">
    <property type="entry name" value="Anti-sigma-K/W_factor"/>
</dbReference>
<keyword evidence="3" id="KW-1003">Cell membrane</keyword>
<dbReference type="Pfam" id="PF13490">
    <property type="entry name" value="zf-HC2"/>
    <property type="match status" value="1"/>
</dbReference>
<dbReference type="GO" id="GO:0006417">
    <property type="term" value="P:regulation of translation"/>
    <property type="evidence" value="ECO:0007669"/>
    <property type="project" value="TreeGrafter"/>
</dbReference>